<dbReference type="PANTHER" id="PTHR35004:SF8">
    <property type="entry name" value="TRANSPOSASE RV3428C-RELATED"/>
    <property type="match status" value="1"/>
</dbReference>
<dbReference type="PROSITE" id="PS50994">
    <property type="entry name" value="INTEGRASE"/>
    <property type="match status" value="1"/>
</dbReference>
<sequence>MRCEEPVKIIEILRLTEQGYSQREIAKSVKCGKFTVGEIQKRCRNCKLQYDAAAIMTNDEIRMLLYPDSFGRSIKRDPDWPSIHARLQANKRLNLQYLWEEYRAKNTQGLSYSRFCKRYLDWKNETGKNVIMVQYREPGKELFVDWMGDTLDCIVDSSTGETLTAHFFVATLGDSSYPYVEAFPDEKLDKWLQAHVNALRYLGGVPRVIVPDNCKTATTKPNYYDPAINHSYWDFAQHYELAILPARVREPQDKAPVESSVGWLETWLLEWLRGKHFFSFTALNNEIQYRVKELIKRPFQKRKGSRQSVFEELDKPALRPLPYTQYEYADYIVRRTPANYHVEYDAFNYSVPHGLYKQLVTIRATTTTIEILNDNRERVALHQRRYTGSRYVTNLGHMPPHHRHQHNANSFDGTKYRLWAGSIGEQTYAAIDHLLSSQIVEEQAYRSCMGILQCSKKYGNERLEAACAKAITMKSCTYSTITTILKNGQDKVSSSKADKPTPLHENLRGSEAYV</sequence>
<organism evidence="4 5">
    <name type="scientific">Syntrophaceticus schinkii</name>
    <dbReference type="NCBI Taxonomy" id="499207"/>
    <lineage>
        <taxon>Bacteria</taxon>
        <taxon>Bacillati</taxon>
        <taxon>Bacillota</taxon>
        <taxon>Clostridia</taxon>
        <taxon>Thermoanaerobacterales</taxon>
        <taxon>Thermoanaerobacterales Family III. Incertae Sedis</taxon>
        <taxon>Syntrophaceticus</taxon>
    </lineage>
</organism>
<name>A0A0B7MIQ8_9FIRM</name>
<evidence type="ECO:0000313" key="4">
    <source>
        <dbReference type="EMBL" id="CEO89925.1"/>
    </source>
</evidence>
<feature type="domain" description="Integrase catalytic" evidence="3">
    <location>
        <begin position="134"/>
        <end position="317"/>
    </location>
</feature>
<evidence type="ECO:0000313" key="5">
    <source>
        <dbReference type="Proteomes" id="UP000046155"/>
    </source>
</evidence>
<dbReference type="Proteomes" id="UP000046155">
    <property type="component" value="Unassembled WGS sequence"/>
</dbReference>
<dbReference type="Gene3D" id="3.30.420.10">
    <property type="entry name" value="Ribonuclease H-like superfamily/Ribonuclease H"/>
    <property type="match status" value="1"/>
</dbReference>
<dbReference type="EMBL" id="CDRZ01000264">
    <property type="protein sequence ID" value="CEO89925.1"/>
    <property type="molecule type" value="Genomic_DNA"/>
</dbReference>
<comment type="similarity">
    <text evidence="1">Belongs to the transposase IS21/IS408/IS1162 family.</text>
</comment>
<dbReference type="PANTHER" id="PTHR35004">
    <property type="entry name" value="TRANSPOSASE RV3428C-RELATED"/>
    <property type="match status" value="1"/>
</dbReference>
<dbReference type="InterPro" id="IPR054353">
    <property type="entry name" value="IstA-like_C"/>
</dbReference>
<keyword evidence="5" id="KW-1185">Reference proteome</keyword>
<gene>
    <name evidence="4" type="ORF">SSCH_650007</name>
</gene>
<dbReference type="NCBIfam" id="NF033546">
    <property type="entry name" value="transpos_IS21"/>
    <property type="match status" value="1"/>
</dbReference>
<dbReference type="GO" id="GO:0003676">
    <property type="term" value="F:nucleic acid binding"/>
    <property type="evidence" value="ECO:0007669"/>
    <property type="project" value="InterPro"/>
</dbReference>
<dbReference type="InterPro" id="IPR012337">
    <property type="entry name" value="RNaseH-like_sf"/>
</dbReference>
<evidence type="ECO:0000256" key="2">
    <source>
        <dbReference type="SAM" id="MobiDB-lite"/>
    </source>
</evidence>
<proteinExistence type="inferred from homology"/>
<feature type="region of interest" description="Disordered" evidence="2">
    <location>
        <begin position="489"/>
        <end position="514"/>
    </location>
</feature>
<evidence type="ECO:0000259" key="3">
    <source>
        <dbReference type="PROSITE" id="PS50994"/>
    </source>
</evidence>
<dbReference type="Pfam" id="PF22483">
    <property type="entry name" value="Mu-transpos_C_2"/>
    <property type="match status" value="1"/>
</dbReference>
<evidence type="ECO:0000256" key="1">
    <source>
        <dbReference type="ARBA" id="ARBA00009277"/>
    </source>
</evidence>
<dbReference type="InterPro" id="IPR036397">
    <property type="entry name" value="RNaseH_sf"/>
</dbReference>
<feature type="compositionally biased region" description="Basic and acidic residues" evidence="2">
    <location>
        <begin position="496"/>
        <end position="508"/>
    </location>
</feature>
<dbReference type="SUPFAM" id="SSF53098">
    <property type="entry name" value="Ribonuclease H-like"/>
    <property type="match status" value="1"/>
</dbReference>
<accession>A0A0B7MIQ8</accession>
<dbReference type="GO" id="GO:0015074">
    <property type="term" value="P:DNA integration"/>
    <property type="evidence" value="ECO:0007669"/>
    <property type="project" value="InterPro"/>
</dbReference>
<reference evidence="5" key="1">
    <citation type="submission" date="2015-01" db="EMBL/GenBank/DDBJ databases">
        <authorList>
            <person name="Manzoor Shahid"/>
            <person name="Zubair Saima"/>
        </authorList>
    </citation>
    <scope>NUCLEOTIDE SEQUENCE [LARGE SCALE GENOMIC DNA]</scope>
    <source>
        <strain evidence="5">Sp3</strain>
    </source>
</reference>
<dbReference type="InterPro" id="IPR001584">
    <property type="entry name" value="Integrase_cat-core"/>
</dbReference>
<protein>
    <submittedName>
        <fullName evidence="4">Transposase</fullName>
    </submittedName>
</protein>
<dbReference type="AlphaFoldDB" id="A0A0B7MIQ8"/>